<organism evidence="4 5">
    <name type="scientific">Branchiostoma lanceolatum</name>
    <name type="common">Common lancelet</name>
    <name type="synonym">Amphioxus lanceolatum</name>
    <dbReference type="NCBI Taxonomy" id="7740"/>
    <lineage>
        <taxon>Eukaryota</taxon>
        <taxon>Metazoa</taxon>
        <taxon>Chordata</taxon>
        <taxon>Cephalochordata</taxon>
        <taxon>Leptocardii</taxon>
        <taxon>Amphioxiformes</taxon>
        <taxon>Branchiostomatidae</taxon>
        <taxon>Branchiostoma</taxon>
    </lineage>
</organism>
<dbReference type="SMART" id="SM00369">
    <property type="entry name" value="LRR_TYP"/>
    <property type="match status" value="4"/>
</dbReference>
<evidence type="ECO:0000313" key="5">
    <source>
        <dbReference type="Proteomes" id="UP000838412"/>
    </source>
</evidence>
<evidence type="ECO:0000256" key="3">
    <source>
        <dbReference type="SAM" id="MobiDB-lite"/>
    </source>
</evidence>
<protein>
    <submittedName>
        <fullName evidence="4">KIAA0825 protein</fullName>
    </submittedName>
</protein>
<evidence type="ECO:0000256" key="2">
    <source>
        <dbReference type="ARBA" id="ARBA00022737"/>
    </source>
</evidence>
<reference evidence="4" key="1">
    <citation type="submission" date="2022-01" db="EMBL/GenBank/DDBJ databases">
        <authorList>
            <person name="Braso-Vives M."/>
        </authorList>
    </citation>
    <scope>NUCLEOTIDE SEQUENCE</scope>
</reference>
<feature type="region of interest" description="Disordered" evidence="3">
    <location>
        <begin position="300"/>
        <end position="353"/>
    </location>
</feature>
<feature type="region of interest" description="Disordered" evidence="3">
    <location>
        <begin position="1721"/>
        <end position="1854"/>
    </location>
</feature>
<name>A0A8J9ZG83_BRALA</name>
<dbReference type="Pfam" id="PF14906">
    <property type="entry name" value="DUF4495"/>
    <property type="match status" value="2"/>
</dbReference>
<dbReference type="Pfam" id="PF13855">
    <property type="entry name" value="LRR_8"/>
    <property type="match status" value="1"/>
</dbReference>
<dbReference type="Proteomes" id="UP000838412">
    <property type="component" value="Chromosome 2"/>
</dbReference>
<evidence type="ECO:0000256" key="1">
    <source>
        <dbReference type="ARBA" id="ARBA00022614"/>
    </source>
</evidence>
<sequence length="2713" mass="296282">MEGKMRIGAGGSLALLCTTGEGLPSQHALGQLLRGINQQLEENVHSLEHCMEDVLKLGQELPVPPEVTSPREVADFMVHSGTLDRSRCDSPEPQDTTDLLRRIKEALDQHPGQEDALFNSLMKISSQQGLCLPLPLVSSSHVTSSAMSLNAIPDEDDQGNVALWSEISVHFRGHFLRRIEDLPLTGNSCKKRLECLQNSMVFSSARDVWRKYRALRNRQWTEVLKREDLHGLESFGSNSHSVSSLEQAQPQIMSMMAEDCTLLNCGIFEGTVKAPKAIRDMYLTGLCGWLSGLVEEISRKKSQEDGKERRKNGRQKDKGKSAMKMSGSREAFAEETEEDATSPEDPGTSSLSRGDMELLCRAVSVFLALEAHVESLVSTMWDPSHREMRDGQRAPLRGRGEMDRGCLSGVSLVGERGCGWWRGMEARVESRVSTMLDPSHREMRDGQRAPLRGVLKNSHSASNINQLVTDSDSTDVDSAPRETADSETVNMPIWQWRATLLELVPDVVVSLSTMVHTALKSGEEEEEEEIATLLELVPDVVVSLTAMVHTALKAGEEVEVATLLELVPDVVVSPSAMVHTALKSGEEEEEIATLLELVPDVVVSLTAMVHTALKAGEEEEETYTQNRTLPTEELCVGLYGGELDYPRLVSHSCHVLSSSSYAVLSHSGLYGGELDYPRQVSCSSGLYGGELDYPRQVSSSCAALSRCLQQLLPRLTFTLMSAAAAAQTDLYPLTSPAGLYGGELDYPRQVSQSCATLSRCLQQLLPLAVAGSEGGTEQIRTAFVSKTAAACDQVVAVMTKVAADCPHQAPIQNMYICLASAAFLRNQVFHFNSLLANKGERGPLHAAYQSLRDFVDSLEQQVVGYHGNVAASVLQDPESHNWQDTRAFYEGERCSFAIQMWSYHLSALRRDLWVYAPPRLGQHVLACVVRDSLAVLAARYSQARPTYNRTPQFRSDITAVLLITCSHLWSVCDSLHCLLDTTNPPAHPVTAIHNHCTSLMAALTVVSSPLADLYKNWEGSPCSWVGYGGTYSFPACLDAIPTDFDKATVSIFLKHLRSSTIPERAFPNSPEVMTLSIKESNVSMVQPGAFRGLPLVERFHLEDNRISSLESDTFLGLEKLRDLYLRKNAISVISEHAFRGLPRLASLQLKQNRLRYVPVVALLPLKALVVVHLETNRITKIDSRVLRLSQHQKLRLVITGNELNCDGNLTWFICNLPDLDQIVAPTILKCASPADLRGILLATMRKDVCQTVTDSLYNNTLLGGPIVTEDDDSRHVNAIIPAVVVPLLVLLASVVVGYLYNRRRGTAETDGSDRIEPYAVAYSSSAGLRTSDSATVRQPTLAQAQTSEDNDGIEPYAVSYMDVSCKGKNGKLAPYATTSFAHIQASDLEDNDDIEPYAVSYMDVSGKGKNGKLAPYATTSFAHIQASDLEDNDDIEPYAVSYMDVSGKGKNGKLAPYATTSFAHIQASDLEDNDDIEPYTVSYMDVSGKGKNGKLAPYATTSFAHIQASDLEDNDDIEPYAVSYMDVSGKGKNSKLAPYATTSFAHIQASDLEDNDDIEPYAVSYMDVSGKGKNGKLAPYATTSFAHIQASDLEDNDDIEPYAVSYIDVSCKGKNGKLAPYATTSFAHIQASDLEDNDDIEPYAVSYMDVSGKGKNGKLAPYATTSFAHIQASDLEDNDDIEPYAVSYMDVSGKGKNGKLAPYATTTINEDHLGPQLQPYAMTHDEDPGPQLQPYAVTHDEDPGPQLQPYAVTHDEDPGPQLQPYAVTHDEDPGPQFQPYAVTPDEDPGPQLHPYAVTHNEDPGPQLQPYAVTHDEDPGPQLQPYAVTHGEDPGPQLQPYAVTHNDASPPLPKSGCSSAGYMDITLKTPSLSLVLKVFHTENTIPVPGAGKNGKLAPYATTSFAHIQASDLEDNDDIEPYAVSYMDVSGKGKNGKLAPYATTTINEDHLGPQLQPYAMTHDEDPGPQLQPYAVTHDEDPGPQLQPYAVTHDEDPGPQLQPYAVTHDEDPGPQFQPYAVTPDEDPGPQLHPYAVTHNEDPGPQLQPYAVTHDEDPGPQLQPYAVTHGEDPGPQLQPYAVTHNDASPPLPKSGCSSAGYMSLTNSTYKQATNIKRPVSQSEGQSLPTQANIKPNYQLHGYTSVKNITNEQATNIKQPVNQSEGQSLPAQANVFKKGFHKKKKKGDEGEGTGRQNTQWLHFLYPGLFGQLGSFHDLTAKQAAYVQLKLLCSQPAPDWAMLLHLLIMGGCQAPILLLTQTGLKETVHSADKGLIAAPACGKLHCQPNSCAQAGTAEGSTVLQSVVEVMLCCPQYPSVLSKVLLPVIDRLEGWEFFEVSMFAERLEKMPLWCKCLVDAVQPIIKSVVMCAVDYVADHLGKPAPPNMAATLSTLPCGCRAAKGDDSDGEEEKAMSTKVVLTRALACLLSALMETVQTIPTAVQLFCKQLQDKLIEKEIQTAHSSVGLQLLAGALYLALHNQVQLEQWAGHTMKQTIKDNLSLLGLCAYHVLTATVASSKGNMPRLAYTFMRKHGSWLTEQIDNIVESVSNVSVDEGSSASVLEGGNLEFLQLFMSTLAHNILQDPQGKNNLTHLFKVIKTNQWFQVQLGIPPLLGKDDLPQVVPFEPNPGSAEQGMTFDPLLEFNSIGDCSIDQNILLEFPWDWAELLQSDLGLSEPGFTALLQHRCDITDESCLGTDKEKRHVATLRGKFGLEQTSSV</sequence>
<feature type="compositionally biased region" description="Basic and acidic residues" evidence="3">
    <location>
        <begin position="300"/>
        <end position="320"/>
    </location>
</feature>
<dbReference type="InterPro" id="IPR032675">
    <property type="entry name" value="LRR_dom_sf"/>
</dbReference>
<keyword evidence="5" id="KW-1185">Reference proteome</keyword>
<dbReference type="SUPFAM" id="SSF52058">
    <property type="entry name" value="L domain-like"/>
    <property type="match status" value="1"/>
</dbReference>
<accession>A0A8J9ZG83</accession>
<dbReference type="EMBL" id="OV696687">
    <property type="protein sequence ID" value="CAH1252760.1"/>
    <property type="molecule type" value="Genomic_DNA"/>
</dbReference>
<dbReference type="Gene3D" id="3.80.10.10">
    <property type="entry name" value="Ribonuclease Inhibitor"/>
    <property type="match status" value="1"/>
</dbReference>
<dbReference type="InterPro" id="IPR003591">
    <property type="entry name" value="Leu-rich_rpt_typical-subtyp"/>
</dbReference>
<feature type="compositionally biased region" description="Acidic residues" evidence="3">
    <location>
        <begin position="333"/>
        <end position="342"/>
    </location>
</feature>
<dbReference type="InterPro" id="IPR001611">
    <property type="entry name" value="Leu-rich_rpt"/>
</dbReference>
<proteinExistence type="predicted"/>
<feature type="region of interest" description="Disordered" evidence="3">
    <location>
        <begin position="1958"/>
        <end position="2073"/>
    </location>
</feature>
<keyword evidence="1" id="KW-0433">Leucine-rich repeat</keyword>
<evidence type="ECO:0000313" key="4">
    <source>
        <dbReference type="EMBL" id="CAH1252760.1"/>
    </source>
</evidence>
<dbReference type="OrthoDB" id="10007406at2759"/>
<keyword evidence="2" id="KW-0677">Repeat</keyword>
<dbReference type="PANTHER" id="PTHR33960">
    <property type="entry name" value="SIMILAR TO KIAA0825 PROTEIN"/>
    <property type="match status" value="1"/>
</dbReference>
<feature type="region of interest" description="Disordered" evidence="3">
    <location>
        <begin position="462"/>
        <end position="484"/>
    </location>
</feature>
<dbReference type="PANTHER" id="PTHR33960:SF1">
    <property type="entry name" value="SIMILAR TO KIAA0825 PROTEIN"/>
    <property type="match status" value="1"/>
</dbReference>
<dbReference type="InterPro" id="IPR027993">
    <property type="entry name" value="DUF4495"/>
</dbReference>
<gene>
    <name evidence="4" type="primary">KIAA0825</name>
    <name evidence="4" type="ORF">BLAG_LOCUS12756</name>
</gene>